<comment type="caution">
    <text evidence="1">The sequence shown here is derived from an EMBL/GenBank/DDBJ whole genome shotgun (WGS) entry which is preliminary data.</text>
</comment>
<evidence type="ECO:0000313" key="1">
    <source>
        <dbReference type="EMBL" id="NUT81494.1"/>
    </source>
</evidence>
<dbReference type="Proteomes" id="UP000562723">
    <property type="component" value="Unassembled WGS sequence"/>
</dbReference>
<gene>
    <name evidence="1" type="ORF">HNO85_11130</name>
</gene>
<name>A0AAJ3FV55_9PSED</name>
<sequence>MDSEQSFNATLSMFNTHVNLLERLHGKPAMATISSFSGGFFTGKPQTLDHSSLLGMRAEDQAVQGEPLRLHLRYTAGGYLLTLKNTGEHYNKLISKSWLDVFGARDPDTRNPTLFSLIDHQHNIITRKNIKSRHIPISLMTGNKKHVGGLRVRGSPYLYLAETDQQSKAMFILSIR</sequence>
<protein>
    <submittedName>
        <fullName evidence="1">Uncharacterized protein</fullName>
    </submittedName>
</protein>
<accession>A0AAJ3FV55</accession>
<dbReference type="EMBL" id="JABFMS010000014">
    <property type="protein sequence ID" value="NUT81494.1"/>
    <property type="molecule type" value="Genomic_DNA"/>
</dbReference>
<organism evidence="1 2">
    <name type="scientific">Pseudomonas brassicacearum</name>
    <dbReference type="NCBI Taxonomy" id="930166"/>
    <lineage>
        <taxon>Bacteria</taxon>
        <taxon>Pseudomonadati</taxon>
        <taxon>Pseudomonadota</taxon>
        <taxon>Gammaproteobacteria</taxon>
        <taxon>Pseudomonadales</taxon>
        <taxon>Pseudomonadaceae</taxon>
        <taxon>Pseudomonas</taxon>
    </lineage>
</organism>
<reference evidence="1 2" key="1">
    <citation type="journal article" date="2020" name="Front. Plant Sci.">
        <title>Isolation of Rhizosphere Bacteria That Improve Quality and Water Stress Tolerance in Greenhouse Ornamentals.</title>
        <authorList>
            <person name="Nordstedt N.P."/>
            <person name="Jones M.L."/>
        </authorList>
    </citation>
    <scope>NUCLEOTIDE SEQUENCE [LARGE SCALE GENOMIC DNA]</scope>
    <source>
        <strain evidence="1 2">C2F7</strain>
    </source>
</reference>
<proteinExistence type="predicted"/>
<evidence type="ECO:0000313" key="2">
    <source>
        <dbReference type="Proteomes" id="UP000562723"/>
    </source>
</evidence>
<dbReference type="RefSeq" id="WP_175360181.1">
    <property type="nucleotide sequence ID" value="NZ_JABFMS010000014.1"/>
</dbReference>
<dbReference type="AlphaFoldDB" id="A0AAJ3FV55"/>